<name>A0A498CDS7_9GAMM</name>
<dbReference type="Proteomes" id="UP000274786">
    <property type="component" value="Unassembled WGS sequence"/>
</dbReference>
<keyword evidence="1" id="KW-1133">Transmembrane helix</keyword>
<organism evidence="2 3">
    <name type="scientific">Stenotrophomonas rhizophila</name>
    <dbReference type="NCBI Taxonomy" id="216778"/>
    <lineage>
        <taxon>Bacteria</taxon>
        <taxon>Pseudomonadati</taxon>
        <taxon>Pseudomonadota</taxon>
        <taxon>Gammaproteobacteria</taxon>
        <taxon>Lysobacterales</taxon>
        <taxon>Lysobacteraceae</taxon>
        <taxon>Stenotrophomonas</taxon>
    </lineage>
</organism>
<evidence type="ECO:0008006" key="4">
    <source>
        <dbReference type="Google" id="ProtNLM"/>
    </source>
</evidence>
<dbReference type="EMBL" id="RCDC01000004">
    <property type="protein sequence ID" value="RLK56049.1"/>
    <property type="molecule type" value="Genomic_DNA"/>
</dbReference>
<evidence type="ECO:0000313" key="2">
    <source>
        <dbReference type="EMBL" id="RLK56049.1"/>
    </source>
</evidence>
<gene>
    <name evidence="2" type="ORF">BCL79_0423</name>
</gene>
<reference evidence="2 3" key="1">
    <citation type="submission" date="2018-10" db="EMBL/GenBank/DDBJ databases">
        <title>Comparative analysis of microorganisms from saline springs in Andes Mountain Range, Colombia.</title>
        <authorList>
            <person name="Rubin E."/>
        </authorList>
    </citation>
    <scope>NUCLEOTIDE SEQUENCE [LARGE SCALE GENOMIC DNA]</scope>
    <source>
        <strain evidence="2 3">USBA GBX 843</strain>
    </source>
</reference>
<evidence type="ECO:0000256" key="1">
    <source>
        <dbReference type="SAM" id="Phobius"/>
    </source>
</evidence>
<dbReference type="AlphaFoldDB" id="A0A498CDS7"/>
<sequence length="66" mass="7797">MLEVIDLLLAPLFRVSPIRYLRDPAYRQRLRREQGKAARWRMIFLTVLVLSAIMLLALVILARYGR</sequence>
<comment type="caution">
    <text evidence="2">The sequence shown here is derived from an EMBL/GenBank/DDBJ whole genome shotgun (WGS) entry which is preliminary data.</text>
</comment>
<keyword evidence="1" id="KW-0812">Transmembrane</keyword>
<proteinExistence type="predicted"/>
<evidence type="ECO:0000313" key="3">
    <source>
        <dbReference type="Proteomes" id="UP000274786"/>
    </source>
</evidence>
<keyword evidence="1" id="KW-0472">Membrane</keyword>
<protein>
    <recommendedName>
        <fullName evidence="4">Transmembrane protein</fullName>
    </recommendedName>
</protein>
<dbReference type="RefSeq" id="WP_121036947.1">
    <property type="nucleotide sequence ID" value="NZ_RCDC01000004.1"/>
</dbReference>
<feature type="transmembrane region" description="Helical" evidence="1">
    <location>
        <begin position="42"/>
        <end position="64"/>
    </location>
</feature>
<accession>A0A498CDS7</accession>